<proteinExistence type="predicted"/>
<dbReference type="EMBL" id="IACI01106350">
    <property type="protein sequence ID" value="LAA32198.1"/>
    <property type="molecule type" value="Transcribed_RNA"/>
</dbReference>
<dbReference type="AlphaFoldDB" id="A0A2H6NGP7"/>
<accession>A0A2H6NGP7</accession>
<sequence>MLQDARTRGGFGLPNWEIYYQATVLTWMKEWITLRNRRLLMLEGHDLQLGWHAFLWYGRSKIHGYFQRHMVRNAVLLAWGKTREQHYMKIPVWLSTTETLIPPKYL</sequence>
<dbReference type="PANTHER" id="PTHR31635:SF196">
    <property type="entry name" value="REVERSE TRANSCRIPTASE DOMAIN-CONTAINING PROTEIN-RELATED"/>
    <property type="match status" value="1"/>
</dbReference>
<reference evidence="1" key="1">
    <citation type="submission" date="2017-07" db="EMBL/GenBank/DDBJ databases">
        <authorList>
            <person name="Mikheyev A."/>
            <person name="Grau M."/>
        </authorList>
    </citation>
    <scope>NUCLEOTIDE SEQUENCE</scope>
    <source>
        <tissue evidence="1">Venom_gland</tissue>
    </source>
</reference>
<dbReference type="PANTHER" id="PTHR31635">
    <property type="entry name" value="REVERSE TRANSCRIPTASE DOMAIN-CONTAINING PROTEIN-RELATED"/>
    <property type="match status" value="1"/>
</dbReference>
<organism evidence="1">
    <name type="scientific">Micrurus carvalhoi</name>
    <dbReference type="NCBI Taxonomy" id="3147026"/>
    <lineage>
        <taxon>Eukaryota</taxon>
        <taxon>Metazoa</taxon>
        <taxon>Chordata</taxon>
        <taxon>Craniata</taxon>
        <taxon>Vertebrata</taxon>
        <taxon>Euteleostomi</taxon>
        <taxon>Lepidosauria</taxon>
        <taxon>Squamata</taxon>
        <taxon>Bifurcata</taxon>
        <taxon>Unidentata</taxon>
        <taxon>Episquamata</taxon>
        <taxon>Toxicofera</taxon>
        <taxon>Serpentes</taxon>
        <taxon>Colubroidea</taxon>
        <taxon>Elapidae</taxon>
        <taxon>Elapinae</taxon>
        <taxon>Micrurus</taxon>
    </lineage>
</organism>
<reference evidence="1" key="2">
    <citation type="submission" date="2017-12" db="EMBL/GenBank/DDBJ databases">
        <title>Coralsnake Venomics: Analyses of Venom Gland Transcriptomes and Proteomes of Six Brazilian Taxa.</title>
        <authorList>
            <person name="Aird S.D."/>
            <person name="Jorge da Silva N."/>
            <person name="Qiu L."/>
            <person name="Villar-Briones A."/>
            <person name="Aparecida-Saddi V."/>
            <person name="Campos-Telles M.P."/>
            <person name="Grau M."/>
            <person name="Mikheyev A.S."/>
        </authorList>
    </citation>
    <scope>NUCLEOTIDE SEQUENCE</scope>
    <source>
        <tissue evidence="1">Venom_gland</tissue>
    </source>
</reference>
<protein>
    <submittedName>
        <fullName evidence="1">Uncharacterized protein</fullName>
    </submittedName>
</protein>
<evidence type="ECO:0000313" key="1">
    <source>
        <dbReference type="EMBL" id="LAA32198.1"/>
    </source>
</evidence>
<name>A0A2H6NGP7_9SAUR</name>